<dbReference type="InterPro" id="IPR005496">
    <property type="entry name" value="Integral_membrane_TerC"/>
</dbReference>
<accession>A0A368KHH8</accession>
<evidence type="ECO:0000313" key="8">
    <source>
        <dbReference type="Proteomes" id="UP000252387"/>
    </source>
</evidence>
<sequence>MEFTSPDFLSGLLAIILLDLVLAGDNAIVIAMAAVRLPRELQKKAVFWGTFGAVAVRFVLTTAVVYLLKLPGLMLAGGVLLLPIAWKLLSHGDEQSPDIKAGNTFWGALRTIIAADALMGMDNVLAIAGASKGHLALVILGLLISVPLVVWGSTLILKLIDRFPIIMYIGAAAIAITAGRMITHDPLLSGWFDANGWAKYGLDALAVLAICGGGWLVQRRRSKSIPRGKMPHDGPALPGG</sequence>
<evidence type="ECO:0000256" key="4">
    <source>
        <dbReference type="ARBA" id="ARBA00022989"/>
    </source>
</evidence>
<dbReference type="RefSeq" id="WP_114342622.1">
    <property type="nucleotide sequence ID" value="NZ_QFWQ01000005.1"/>
</dbReference>
<evidence type="ECO:0000313" key="7">
    <source>
        <dbReference type="EMBL" id="RCS30143.1"/>
    </source>
</evidence>
<dbReference type="PANTHER" id="PTHR30238:SF4">
    <property type="entry name" value="SLL1022 PROTEIN"/>
    <property type="match status" value="1"/>
</dbReference>
<dbReference type="InterPro" id="IPR022301">
    <property type="entry name" value="Integral_membrane_YjbE"/>
</dbReference>
<comment type="subcellular location">
    <subcellularLocation>
        <location evidence="1">Membrane</location>
        <topology evidence="1">Multi-pass membrane protein</topology>
    </subcellularLocation>
</comment>
<feature type="transmembrane region" description="Helical" evidence="6">
    <location>
        <begin position="163"/>
        <end position="182"/>
    </location>
</feature>
<dbReference type="Proteomes" id="UP000252387">
    <property type="component" value="Unassembled WGS sequence"/>
</dbReference>
<feature type="transmembrane region" description="Helical" evidence="6">
    <location>
        <begin position="133"/>
        <end position="151"/>
    </location>
</feature>
<protein>
    <submittedName>
        <fullName evidence="7">TerC family protein</fullName>
    </submittedName>
</protein>
<feature type="transmembrane region" description="Helical" evidence="6">
    <location>
        <begin position="197"/>
        <end position="217"/>
    </location>
</feature>
<reference evidence="7 8" key="1">
    <citation type="submission" date="2018-05" db="EMBL/GenBank/DDBJ databases">
        <title>Draft genome sequence of Rhodanobacter denitrificans Yn1 isolated from gold copper mine.</title>
        <authorList>
            <person name="Yang N."/>
            <person name="Mazhar H.S."/>
            <person name="Rensing C."/>
        </authorList>
    </citation>
    <scope>NUCLEOTIDE SEQUENCE [LARGE SCALE GENOMIC DNA]</scope>
    <source>
        <strain evidence="7 8">Yn1</strain>
    </source>
</reference>
<evidence type="ECO:0000256" key="2">
    <source>
        <dbReference type="ARBA" id="ARBA00007511"/>
    </source>
</evidence>
<dbReference type="OrthoDB" id="5295733at2"/>
<keyword evidence="5 6" id="KW-0472">Membrane</keyword>
<comment type="similarity">
    <text evidence="2">Belongs to the TerC family.</text>
</comment>
<feature type="transmembrane region" description="Helical" evidence="6">
    <location>
        <begin position="12"/>
        <end position="33"/>
    </location>
</feature>
<feature type="transmembrane region" description="Helical" evidence="6">
    <location>
        <begin position="45"/>
        <end position="66"/>
    </location>
</feature>
<dbReference type="PANTHER" id="PTHR30238">
    <property type="entry name" value="MEMBRANE BOUND PREDICTED REDOX MODULATOR"/>
    <property type="match status" value="1"/>
</dbReference>
<dbReference type="EMBL" id="QFWQ01000005">
    <property type="protein sequence ID" value="RCS30143.1"/>
    <property type="molecule type" value="Genomic_DNA"/>
</dbReference>
<dbReference type="Pfam" id="PF03741">
    <property type="entry name" value="TerC"/>
    <property type="match status" value="1"/>
</dbReference>
<evidence type="ECO:0000256" key="3">
    <source>
        <dbReference type="ARBA" id="ARBA00022692"/>
    </source>
</evidence>
<comment type="caution">
    <text evidence="7">The sequence shown here is derived from an EMBL/GenBank/DDBJ whole genome shotgun (WGS) entry which is preliminary data.</text>
</comment>
<evidence type="ECO:0000256" key="5">
    <source>
        <dbReference type="ARBA" id="ARBA00023136"/>
    </source>
</evidence>
<organism evidence="7 8">
    <name type="scientific">Rhodanobacter denitrificans</name>
    <dbReference type="NCBI Taxonomy" id="666685"/>
    <lineage>
        <taxon>Bacteria</taxon>
        <taxon>Pseudomonadati</taxon>
        <taxon>Pseudomonadota</taxon>
        <taxon>Gammaproteobacteria</taxon>
        <taxon>Lysobacterales</taxon>
        <taxon>Rhodanobacteraceae</taxon>
        <taxon>Rhodanobacter</taxon>
    </lineage>
</organism>
<name>A0A368KHH8_9GAMM</name>
<keyword evidence="8" id="KW-1185">Reference proteome</keyword>
<evidence type="ECO:0000256" key="6">
    <source>
        <dbReference type="SAM" id="Phobius"/>
    </source>
</evidence>
<dbReference type="NCBIfam" id="TIGR03717">
    <property type="entry name" value="R_switched_YjbE"/>
    <property type="match status" value="1"/>
</dbReference>
<evidence type="ECO:0000256" key="1">
    <source>
        <dbReference type="ARBA" id="ARBA00004141"/>
    </source>
</evidence>
<keyword evidence="4 6" id="KW-1133">Transmembrane helix</keyword>
<dbReference type="GO" id="GO:0016020">
    <property type="term" value="C:membrane"/>
    <property type="evidence" value="ECO:0007669"/>
    <property type="project" value="UniProtKB-SubCell"/>
</dbReference>
<proteinExistence type="inferred from homology"/>
<keyword evidence="3 6" id="KW-0812">Transmembrane</keyword>
<dbReference type="AlphaFoldDB" id="A0A368KHH8"/>
<gene>
    <name evidence="7" type="ORF">DEO45_08755</name>
</gene>